<evidence type="ECO:0000313" key="6">
    <source>
        <dbReference type="Proteomes" id="UP000315295"/>
    </source>
</evidence>
<dbReference type="SUPFAM" id="SSF54403">
    <property type="entry name" value="Cystatin/monellin"/>
    <property type="match status" value="1"/>
</dbReference>
<organism evidence="5 6">
    <name type="scientific">Malus baccata</name>
    <name type="common">Siberian crab apple</name>
    <name type="synonym">Pyrus baccata</name>
    <dbReference type="NCBI Taxonomy" id="106549"/>
    <lineage>
        <taxon>Eukaryota</taxon>
        <taxon>Viridiplantae</taxon>
        <taxon>Streptophyta</taxon>
        <taxon>Embryophyta</taxon>
        <taxon>Tracheophyta</taxon>
        <taxon>Spermatophyta</taxon>
        <taxon>Magnoliopsida</taxon>
        <taxon>eudicotyledons</taxon>
        <taxon>Gunneridae</taxon>
        <taxon>Pentapetalae</taxon>
        <taxon>rosids</taxon>
        <taxon>fabids</taxon>
        <taxon>Rosales</taxon>
        <taxon>Rosaceae</taxon>
        <taxon>Amygdaloideae</taxon>
        <taxon>Maleae</taxon>
        <taxon>Malus</taxon>
    </lineage>
</organism>
<protein>
    <recommendedName>
        <fullName evidence="3">Cysteine proteinase inhibitor</fullName>
    </recommendedName>
</protein>
<evidence type="ECO:0000256" key="3">
    <source>
        <dbReference type="RuleBase" id="RU362130"/>
    </source>
</evidence>
<keyword evidence="1 3" id="KW-0646">Protease inhibitor</keyword>
<feature type="domain" description="Cystatin" evidence="4">
    <location>
        <begin position="84"/>
        <end position="147"/>
    </location>
</feature>
<dbReference type="Pfam" id="PF16845">
    <property type="entry name" value="SQAPI"/>
    <property type="match status" value="1"/>
</dbReference>
<name>A0A540M4F8_MALBA</name>
<evidence type="ECO:0000313" key="5">
    <source>
        <dbReference type="EMBL" id="TQD93409.1"/>
    </source>
</evidence>
<dbReference type="InterPro" id="IPR027214">
    <property type="entry name" value="Cystatin"/>
</dbReference>
<dbReference type="PANTHER" id="PTHR11413:SF103">
    <property type="entry name" value="CYSTEINE PROTEINASE INHIBITOR 12"/>
    <property type="match status" value="1"/>
</dbReference>
<evidence type="ECO:0000256" key="2">
    <source>
        <dbReference type="ARBA" id="ARBA00022704"/>
    </source>
</evidence>
<evidence type="ECO:0000256" key="1">
    <source>
        <dbReference type="ARBA" id="ARBA00022690"/>
    </source>
</evidence>
<dbReference type="InterPro" id="IPR046350">
    <property type="entry name" value="Cystatin_sf"/>
</dbReference>
<dbReference type="InterPro" id="IPR000010">
    <property type="entry name" value="Cystatin_dom"/>
</dbReference>
<evidence type="ECO:0000259" key="4">
    <source>
        <dbReference type="Pfam" id="PF16845"/>
    </source>
</evidence>
<dbReference type="PANTHER" id="PTHR11413">
    <property type="entry name" value="CYSTATIN FAMILY MEMBER"/>
    <property type="match status" value="1"/>
</dbReference>
<dbReference type="Proteomes" id="UP000315295">
    <property type="component" value="Unassembled WGS sequence"/>
</dbReference>
<keyword evidence="2 3" id="KW-0789">Thiol protease inhibitor</keyword>
<keyword evidence="6" id="KW-1185">Reference proteome</keyword>
<dbReference type="EMBL" id="VIEB01000369">
    <property type="protein sequence ID" value="TQD93409.1"/>
    <property type="molecule type" value="Genomic_DNA"/>
</dbReference>
<dbReference type="Gene3D" id="3.10.450.10">
    <property type="match status" value="1"/>
</dbReference>
<gene>
    <name evidence="5" type="ORF">C1H46_020998</name>
</gene>
<accession>A0A540M4F8</accession>
<reference evidence="5 6" key="1">
    <citation type="journal article" date="2019" name="G3 (Bethesda)">
        <title>Sequencing of a Wild Apple (Malus baccata) Genome Unravels the Differences Between Cultivated and Wild Apple Species Regarding Disease Resistance and Cold Tolerance.</title>
        <authorList>
            <person name="Chen X."/>
        </authorList>
    </citation>
    <scope>NUCLEOTIDE SEQUENCE [LARGE SCALE GENOMIC DNA]</scope>
    <source>
        <strain evidence="6">cv. Shandingzi</strain>
        <tissue evidence="5">Leaves</tissue>
    </source>
</reference>
<comment type="similarity">
    <text evidence="3">Belongs to the cystatin family. Phytocystatin subfamily.</text>
</comment>
<dbReference type="GO" id="GO:0004869">
    <property type="term" value="F:cysteine-type endopeptidase inhibitor activity"/>
    <property type="evidence" value="ECO:0007669"/>
    <property type="project" value="UniProtKB-KW"/>
</dbReference>
<sequence>MAAMAFRFPSVARKLGSWSNSITFHLHRITREREALPSTAPTVLSNNINQLQPRPASYLDHENILPRRFTCPISDVGRCARHYEKHALFAVKEFNQQKDAQLQFVRWVRESQQLFCGCMNYFITLEAADAGTVKLYQAIVAQTISKELRLFGLVLDSGRLLKLIDNRRTSPKINRTRDPIDTRGSYSADTELPSNALIGVFSNVSELYYPKVKVPVKTSRCSLEDEMLNTLHELPLQKY</sequence>
<comment type="caution">
    <text evidence="5">The sequence shown here is derived from an EMBL/GenBank/DDBJ whole genome shotgun (WGS) entry which is preliminary data.</text>
</comment>
<proteinExistence type="inferred from homology"/>
<dbReference type="AlphaFoldDB" id="A0A540M4F8"/>